<dbReference type="InterPro" id="IPR053295">
    <property type="entry name" value="Innate_immunity_reg"/>
</dbReference>
<dbReference type="InterPro" id="IPR036465">
    <property type="entry name" value="vWFA_dom_sf"/>
</dbReference>
<dbReference type="InterPro" id="IPR002035">
    <property type="entry name" value="VWF_A"/>
</dbReference>
<dbReference type="Pfam" id="PF00092">
    <property type="entry name" value="VWA"/>
    <property type="match status" value="1"/>
</dbReference>
<dbReference type="Gene3D" id="3.40.50.410">
    <property type="entry name" value="von Willebrand factor, type A domain"/>
    <property type="match status" value="1"/>
</dbReference>
<dbReference type="PANTHER" id="PTHR47324">
    <property type="entry name" value="PROTEIN IRG-7-RELATED"/>
    <property type="match status" value="1"/>
</dbReference>
<dbReference type="SUPFAM" id="SSF53300">
    <property type="entry name" value="vWA-like"/>
    <property type="match status" value="1"/>
</dbReference>
<evidence type="ECO:0000313" key="2">
    <source>
        <dbReference type="EMBL" id="PIO60894.1"/>
    </source>
</evidence>
<sequence>MSAYDVSQRNSRVAIVAVRSDAMGPEPIANFDTIESRQEMLRYINLTYSYTDFKHDGQAIEEAFTVAVLKNFMRNGYRTDIQNHVIVYVTATTKFQDDPRRIVDEILWKGSYGIITVGYGPHVTDQAALQVSIKHLSVFITVEKNALYPVLPCESLGHVH</sequence>
<protein>
    <recommendedName>
        <fullName evidence="1">VWFA domain-containing protein</fullName>
    </recommendedName>
</protein>
<feature type="domain" description="VWFA" evidence="1">
    <location>
        <begin position="2"/>
        <end position="131"/>
    </location>
</feature>
<dbReference type="PANTHER" id="PTHR47324:SF1">
    <property type="entry name" value="EGF-LIKE DOMAIN-CONTAINING PROTEIN-RELATED"/>
    <property type="match status" value="1"/>
</dbReference>
<dbReference type="OrthoDB" id="5867826at2759"/>
<gene>
    <name evidence="2" type="ORF">TELCIR_17599</name>
</gene>
<evidence type="ECO:0000259" key="1">
    <source>
        <dbReference type="Pfam" id="PF00092"/>
    </source>
</evidence>
<evidence type="ECO:0000313" key="3">
    <source>
        <dbReference type="Proteomes" id="UP000230423"/>
    </source>
</evidence>
<dbReference type="EMBL" id="KZ354580">
    <property type="protein sequence ID" value="PIO60894.1"/>
    <property type="molecule type" value="Genomic_DNA"/>
</dbReference>
<keyword evidence="3" id="KW-1185">Reference proteome</keyword>
<proteinExistence type="predicted"/>
<dbReference type="AlphaFoldDB" id="A0A2G9TSC5"/>
<dbReference type="Proteomes" id="UP000230423">
    <property type="component" value="Unassembled WGS sequence"/>
</dbReference>
<reference evidence="2 3" key="1">
    <citation type="submission" date="2015-09" db="EMBL/GenBank/DDBJ databases">
        <title>Draft genome of the parasitic nematode Teladorsagia circumcincta isolate WARC Sus (inbred).</title>
        <authorList>
            <person name="Mitreva M."/>
        </authorList>
    </citation>
    <scope>NUCLEOTIDE SEQUENCE [LARGE SCALE GENOMIC DNA]</scope>
    <source>
        <strain evidence="2 3">S</strain>
    </source>
</reference>
<organism evidence="2 3">
    <name type="scientific">Teladorsagia circumcincta</name>
    <name type="common">Brown stomach worm</name>
    <name type="synonym">Ostertagia circumcincta</name>
    <dbReference type="NCBI Taxonomy" id="45464"/>
    <lineage>
        <taxon>Eukaryota</taxon>
        <taxon>Metazoa</taxon>
        <taxon>Ecdysozoa</taxon>
        <taxon>Nematoda</taxon>
        <taxon>Chromadorea</taxon>
        <taxon>Rhabditida</taxon>
        <taxon>Rhabditina</taxon>
        <taxon>Rhabditomorpha</taxon>
        <taxon>Strongyloidea</taxon>
        <taxon>Trichostrongylidae</taxon>
        <taxon>Teladorsagia</taxon>
    </lineage>
</organism>
<accession>A0A2G9TSC5</accession>
<name>A0A2G9TSC5_TELCI</name>